<dbReference type="RefSeq" id="WP_107685067.1">
    <property type="nucleotide sequence ID" value="NZ_JBMKDL010000002.1"/>
</dbReference>
<evidence type="ECO:0008006" key="3">
    <source>
        <dbReference type="Google" id="ProtNLM"/>
    </source>
</evidence>
<organism evidence="1 2">
    <name type="scientific">Aeromonas veronii</name>
    <dbReference type="NCBI Taxonomy" id="654"/>
    <lineage>
        <taxon>Bacteria</taxon>
        <taxon>Pseudomonadati</taxon>
        <taxon>Pseudomonadota</taxon>
        <taxon>Gammaproteobacteria</taxon>
        <taxon>Aeromonadales</taxon>
        <taxon>Aeromonadaceae</taxon>
        <taxon>Aeromonas</taxon>
    </lineage>
</organism>
<reference evidence="1 2" key="1">
    <citation type="submission" date="2018-03" db="EMBL/GenBank/DDBJ databases">
        <title>Aeromonas veronii whole genome sequencing and analysis.</title>
        <authorList>
            <person name="Xie H."/>
            <person name="Liu T."/>
            <person name="Wang K."/>
        </authorList>
    </citation>
    <scope>NUCLEOTIDE SEQUENCE [LARGE SCALE GENOMIC DNA]</scope>
    <source>
        <strain evidence="1 2">XH.VA.1</strain>
    </source>
</reference>
<dbReference type="Proteomes" id="UP000241986">
    <property type="component" value="Unassembled WGS sequence"/>
</dbReference>
<protein>
    <recommendedName>
        <fullName evidence="3">HEPN domain-containing protein</fullName>
    </recommendedName>
</protein>
<dbReference type="AlphaFoldDB" id="A0A2T4MUU3"/>
<dbReference type="EMBL" id="PZKL01000057">
    <property type="protein sequence ID" value="PTH78368.1"/>
    <property type="molecule type" value="Genomic_DNA"/>
</dbReference>
<name>A0A2T4MUU3_AERVE</name>
<comment type="caution">
    <text evidence="1">The sequence shown here is derived from an EMBL/GenBank/DDBJ whole genome shotgun (WGS) entry which is preliminary data.</text>
</comment>
<gene>
    <name evidence="1" type="ORF">DAA48_24330</name>
</gene>
<accession>A0A2T4MUU3</accession>
<evidence type="ECO:0000313" key="1">
    <source>
        <dbReference type="EMBL" id="PTH78368.1"/>
    </source>
</evidence>
<sequence>MSAIPFSDRELTRALRELSAVATPTNNVRQNPHRLLLFYAVECGLKAVWLKRQRRTLFDVADISRTGHDLRKVLKELNVGSGLSLPEAFRLSNVVNGQTQRPRNGQFGDVHQAWRYGGKCEAPSDQDCEQQLQKVLTWIQGELK</sequence>
<evidence type="ECO:0000313" key="2">
    <source>
        <dbReference type="Proteomes" id="UP000241986"/>
    </source>
</evidence>
<proteinExistence type="predicted"/>